<keyword evidence="6 7" id="KW-0472">Membrane</keyword>
<dbReference type="PANTHER" id="PTHR34582:SF5">
    <property type="entry name" value="UPF0702 TRANSMEMBRANE PROTEIN YETF"/>
    <property type="match status" value="1"/>
</dbReference>
<evidence type="ECO:0000256" key="1">
    <source>
        <dbReference type="ARBA" id="ARBA00004651"/>
    </source>
</evidence>
<evidence type="ECO:0000259" key="9">
    <source>
        <dbReference type="Pfam" id="PF20730"/>
    </source>
</evidence>
<proteinExistence type="inferred from homology"/>
<evidence type="ECO:0000256" key="2">
    <source>
        <dbReference type="ARBA" id="ARBA00006448"/>
    </source>
</evidence>
<dbReference type="Pfam" id="PF04239">
    <property type="entry name" value="DUF421"/>
    <property type="match status" value="1"/>
</dbReference>
<sequence>MVYGQIFLESIIGFLCLFFLTKILGKSQITQITAFDFIAALVLGELVGNALYDKEVGIMQILFAVLLWGVLIFITEMITQKFKGSRGLLEGRPSMVIYQGKLQKEEMKKSKLDINQLQHLLRSKNIFSVQDVEYAVLETDGTVSVLPKWLKQNTTREDLNLVPQSVYLPRTIISDGEVIWDNLYEADLSKEWLFEQIHQQQLASPKDVLYAEYKEGEALFIVPY</sequence>
<feature type="transmembrane region" description="Helical" evidence="7">
    <location>
        <begin position="6"/>
        <end position="25"/>
    </location>
</feature>
<evidence type="ECO:0000259" key="8">
    <source>
        <dbReference type="Pfam" id="PF04239"/>
    </source>
</evidence>
<dbReference type="STRING" id="1385512.N784_13855"/>
<evidence type="ECO:0000256" key="7">
    <source>
        <dbReference type="SAM" id="Phobius"/>
    </source>
</evidence>
<evidence type="ECO:0000313" key="11">
    <source>
        <dbReference type="Proteomes" id="UP000030401"/>
    </source>
</evidence>
<dbReference type="GO" id="GO:0005886">
    <property type="term" value="C:plasma membrane"/>
    <property type="evidence" value="ECO:0007669"/>
    <property type="project" value="UniProtKB-SubCell"/>
</dbReference>
<feature type="domain" description="YetF C-terminal" evidence="8">
    <location>
        <begin position="81"/>
        <end position="214"/>
    </location>
</feature>
<feature type="transmembrane region" description="Helical" evidence="7">
    <location>
        <begin position="58"/>
        <end position="78"/>
    </location>
</feature>
<dbReference type="InterPro" id="IPR048454">
    <property type="entry name" value="YetF_N"/>
</dbReference>
<gene>
    <name evidence="10" type="ORF">N784_13855</name>
</gene>
<comment type="caution">
    <text evidence="10">The sequence shown here is derived from an EMBL/GenBank/DDBJ whole genome shotgun (WGS) entry which is preliminary data.</text>
</comment>
<dbReference type="AlphaFoldDB" id="A0A0A5G945"/>
<dbReference type="InterPro" id="IPR007353">
    <property type="entry name" value="DUF421"/>
</dbReference>
<evidence type="ECO:0000256" key="4">
    <source>
        <dbReference type="ARBA" id="ARBA00022692"/>
    </source>
</evidence>
<dbReference type="Pfam" id="PF20730">
    <property type="entry name" value="YetF_N"/>
    <property type="match status" value="1"/>
</dbReference>
<feature type="transmembrane region" description="Helical" evidence="7">
    <location>
        <begin position="32"/>
        <end position="52"/>
    </location>
</feature>
<dbReference type="OrthoDB" id="1076133at2"/>
<name>A0A0A5G945_9BACI</name>
<dbReference type="Gene3D" id="3.30.240.20">
    <property type="entry name" value="bsu07140 like domains"/>
    <property type="match status" value="2"/>
</dbReference>
<comment type="subcellular location">
    <subcellularLocation>
        <location evidence="1">Cell membrane</location>
        <topology evidence="1">Multi-pass membrane protein</topology>
    </subcellularLocation>
</comment>
<reference evidence="10 11" key="1">
    <citation type="submission" date="2013-08" db="EMBL/GenBank/DDBJ databases">
        <authorList>
            <person name="Huang J."/>
            <person name="Wang G."/>
        </authorList>
    </citation>
    <scope>NUCLEOTIDE SEQUENCE [LARGE SCALE GENOMIC DNA]</scope>
    <source>
        <strain evidence="10 11">JSM 072002</strain>
    </source>
</reference>
<keyword evidence="4 7" id="KW-0812">Transmembrane</keyword>
<accession>A0A0A5G945</accession>
<dbReference type="PANTHER" id="PTHR34582">
    <property type="entry name" value="UPF0702 TRANSMEMBRANE PROTEIN YCAP"/>
    <property type="match status" value="1"/>
</dbReference>
<keyword evidence="5 7" id="KW-1133">Transmembrane helix</keyword>
<organism evidence="10 11">
    <name type="scientific">Pontibacillus litoralis JSM 072002</name>
    <dbReference type="NCBI Taxonomy" id="1385512"/>
    <lineage>
        <taxon>Bacteria</taxon>
        <taxon>Bacillati</taxon>
        <taxon>Bacillota</taxon>
        <taxon>Bacilli</taxon>
        <taxon>Bacillales</taxon>
        <taxon>Bacillaceae</taxon>
        <taxon>Pontibacillus</taxon>
    </lineage>
</organism>
<keyword evidence="11" id="KW-1185">Reference proteome</keyword>
<dbReference type="eggNOG" id="COG2323">
    <property type="taxonomic scope" value="Bacteria"/>
</dbReference>
<comment type="similarity">
    <text evidence="2">Belongs to the UPF0702 family.</text>
</comment>
<feature type="domain" description="YetF-like N-terminal transmembrane" evidence="9">
    <location>
        <begin position="4"/>
        <end position="78"/>
    </location>
</feature>
<evidence type="ECO:0000256" key="3">
    <source>
        <dbReference type="ARBA" id="ARBA00022475"/>
    </source>
</evidence>
<dbReference type="RefSeq" id="WP_036833064.1">
    <property type="nucleotide sequence ID" value="NZ_AVPG01000005.1"/>
</dbReference>
<dbReference type="InterPro" id="IPR023090">
    <property type="entry name" value="UPF0702_alpha/beta_dom_sf"/>
</dbReference>
<evidence type="ECO:0000256" key="6">
    <source>
        <dbReference type="ARBA" id="ARBA00023136"/>
    </source>
</evidence>
<protein>
    <submittedName>
        <fullName evidence="10">Membrane protein</fullName>
    </submittedName>
</protein>
<evidence type="ECO:0000256" key="5">
    <source>
        <dbReference type="ARBA" id="ARBA00022989"/>
    </source>
</evidence>
<dbReference type="EMBL" id="AVPG01000005">
    <property type="protein sequence ID" value="KGX87703.1"/>
    <property type="molecule type" value="Genomic_DNA"/>
</dbReference>
<evidence type="ECO:0000313" key="10">
    <source>
        <dbReference type="EMBL" id="KGX87703.1"/>
    </source>
</evidence>
<dbReference type="Proteomes" id="UP000030401">
    <property type="component" value="Unassembled WGS sequence"/>
</dbReference>
<keyword evidence="3" id="KW-1003">Cell membrane</keyword>